<accession>A0ABT7DZU7</accession>
<dbReference type="Proteomes" id="UP001172778">
    <property type="component" value="Unassembled WGS sequence"/>
</dbReference>
<reference evidence="2" key="1">
    <citation type="submission" date="2023-03" db="EMBL/GenBank/DDBJ databases">
        <title>Chitinimonas shenzhenensis gen. nov., sp. nov., a novel member of family Burkholderiaceae isolated from activated sludge collected in Shen Zhen, China.</title>
        <authorList>
            <person name="Wang X."/>
        </authorList>
    </citation>
    <scope>NUCLEOTIDE SEQUENCE</scope>
    <source>
        <strain evidence="2">DQS-5</strain>
    </source>
</reference>
<keyword evidence="1" id="KW-0732">Signal</keyword>
<feature type="chain" id="PRO_5046233817" evidence="1">
    <location>
        <begin position="27"/>
        <end position="601"/>
    </location>
</feature>
<dbReference type="InterPro" id="IPR010281">
    <property type="entry name" value="DUF885"/>
</dbReference>
<dbReference type="EMBL" id="JARRAF010000021">
    <property type="protein sequence ID" value="MDK2125582.1"/>
    <property type="molecule type" value="Genomic_DNA"/>
</dbReference>
<dbReference type="RefSeq" id="WP_284101891.1">
    <property type="nucleotide sequence ID" value="NZ_JARRAF010000021.1"/>
</dbReference>
<feature type="signal peptide" evidence="1">
    <location>
        <begin position="1"/>
        <end position="26"/>
    </location>
</feature>
<evidence type="ECO:0000313" key="2">
    <source>
        <dbReference type="EMBL" id="MDK2125582.1"/>
    </source>
</evidence>
<name>A0ABT7DZU7_9NEIS</name>
<dbReference type="Pfam" id="PF05960">
    <property type="entry name" value="DUF885"/>
    <property type="match status" value="1"/>
</dbReference>
<organism evidence="2 3">
    <name type="scientific">Parachitinimonas caeni</name>
    <dbReference type="NCBI Taxonomy" id="3031301"/>
    <lineage>
        <taxon>Bacteria</taxon>
        <taxon>Pseudomonadati</taxon>
        <taxon>Pseudomonadota</taxon>
        <taxon>Betaproteobacteria</taxon>
        <taxon>Neisseriales</taxon>
        <taxon>Chitinibacteraceae</taxon>
        <taxon>Parachitinimonas</taxon>
    </lineage>
</organism>
<keyword evidence="3" id="KW-1185">Reference proteome</keyword>
<protein>
    <submittedName>
        <fullName evidence="2">DUF885 domain-containing protein</fullName>
    </submittedName>
</protein>
<evidence type="ECO:0000313" key="3">
    <source>
        <dbReference type="Proteomes" id="UP001172778"/>
    </source>
</evidence>
<dbReference type="PANTHER" id="PTHR33361:SF2">
    <property type="entry name" value="DUF885 DOMAIN-CONTAINING PROTEIN"/>
    <property type="match status" value="1"/>
</dbReference>
<gene>
    <name evidence="2" type="ORF">PZA18_16125</name>
</gene>
<evidence type="ECO:0000256" key="1">
    <source>
        <dbReference type="SAM" id="SignalP"/>
    </source>
</evidence>
<comment type="caution">
    <text evidence="2">The sequence shown here is derived from an EMBL/GenBank/DDBJ whole genome shotgun (WGS) entry which is preliminary data.</text>
</comment>
<sequence>MKLPRPTLLCSAVLAALLTLPGLALAASPAWVERSNALAAPVMNDQARFYPEAASQAGREEFDTATADFGPRLYERKQEANRQRLDWLKTQRTKETDPKVLQDLDIMIERISSDISEGELRHALLLPYRDVPATIYFGLDTLLDAQNTPARKARALTRLKRYVGNAPGYEPLTLQARARTEEMLAREGLTGPYVEELKQKLDNVDFYLKGIEKLLKQSQLKGWQADFAKLTRQLHDYRDWARTTILPKARKEAREPAALYAESLRGAGVDLTPDQLIDRATAEFQEVRDQMQMLATRIAAERKWPSSDYRDVSRALKKEQIEPNAMLQRYWQRLKDIEAIIRRENLLTLPNRDAKIRLATEAEAAAVPSPQMKAPRLIGNTGEYGEFLIPTVNPHAKSTEKMDDFSYDAATWTLAAHEARPGHELQFAAMVERGVSLPRAWFAYNSANVEGWALYSEAIVLPHMPPEAQLISLQDRLLRIARAFLDPMVNLGRLSPAEAKRLLMEDVIQSEPFAQQEIDRYTFNAPGQATGYFYGYLSLRALRTQTELALGKHFNQAAFHDFVVAQGMLPPQLLKQAVLKEFVPAQLAAAKAKGETVALQN</sequence>
<proteinExistence type="predicted"/>
<dbReference type="PANTHER" id="PTHR33361">
    <property type="entry name" value="GLR0591 PROTEIN"/>
    <property type="match status" value="1"/>
</dbReference>